<protein>
    <submittedName>
        <fullName evidence="1">Putative FMN-binding domain protein</fullName>
    </submittedName>
</protein>
<name>A0A127P618_9BURK</name>
<sequence>MSPTVYEVTPAAPTWNFTSTHLRGTLRPIDERDQILEIVRWTVATFEKEFCTNWDLTESIPYFERIVHGVGAFAFEVESFDSMFKLSQEQPAAIQERVVNSFASSSHCPHKEIADLMQRTNSKNKK</sequence>
<dbReference type="PANTHER" id="PTHR35802">
    <property type="entry name" value="PROTEASE SYNTHASE AND SPORULATION PROTEIN PAI 2"/>
    <property type="match status" value="1"/>
</dbReference>
<accession>A0A127P618</accession>
<dbReference type="PATRIC" id="fig|158899.10.peg.557"/>
<dbReference type="InterPro" id="IPR007396">
    <property type="entry name" value="TR_PAI2-type"/>
</dbReference>
<dbReference type="AlphaFoldDB" id="A0A127P618"/>
<dbReference type="EMBL" id="CP013232">
    <property type="protein sequence ID" value="AMO93269.1"/>
    <property type="molecule type" value="Genomic_DNA"/>
</dbReference>
<reference evidence="1 2" key="1">
    <citation type="submission" date="2015-11" db="EMBL/GenBank/DDBJ databases">
        <title>Exploring the genomic traits of fungus-feeding bacterial genus Collimonas.</title>
        <authorList>
            <person name="Song C."/>
            <person name="Schmidt R."/>
            <person name="de Jager V."/>
            <person name="Krzyzanowska D."/>
            <person name="Jongedijk E."/>
            <person name="Cankar K."/>
            <person name="Beekwilder J."/>
            <person name="van Veen A."/>
            <person name="de Boer W."/>
            <person name="van Veen J.A."/>
            <person name="Garbeva P."/>
        </authorList>
    </citation>
    <scope>NUCLEOTIDE SEQUENCE [LARGE SCALE GENOMIC DNA]</scope>
    <source>
        <strain evidence="1 2">Ter6</strain>
    </source>
</reference>
<organism evidence="1">
    <name type="scientific">Collimonas fungivorans</name>
    <dbReference type="NCBI Taxonomy" id="158899"/>
    <lineage>
        <taxon>Bacteria</taxon>
        <taxon>Pseudomonadati</taxon>
        <taxon>Pseudomonadota</taxon>
        <taxon>Betaproteobacteria</taxon>
        <taxon>Burkholderiales</taxon>
        <taxon>Oxalobacteraceae</taxon>
        <taxon>Collimonas</taxon>
    </lineage>
</organism>
<evidence type="ECO:0000313" key="1">
    <source>
        <dbReference type="EMBL" id="AMO93269.1"/>
    </source>
</evidence>
<dbReference type="Proteomes" id="UP000072421">
    <property type="component" value="Chromosome"/>
</dbReference>
<gene>
    <name evidence="1" type="ORF">CFter6_0540</name>
</gene>
<dbReference type="InterPro" id="IPR012349">
    <property type="entry name" value="Split_barrel_FMN-bd"/>
</dbReference>
<dbReference type="Pfam" id="PF04299">
    <property type="entry name" value="FMN_bind_2"/>
    <property type="match status" value="1"/>
</dbReference>
<evidence type="ECO:0000313" key="2">
    <source>
        <dbReference type="Proteomes" id="UP000072421"/>
    </source>
</evidence>
<dbReference type="Gene3D" id="2.30.110.10">
    <property type="entry name" value="Electron Transport, Fmn-binding Protein, Chain A"/>
    <property type="match status" value="1"/>
</dbReference>
<proteinExistence type="predicted"/>
<dbReference type="PANTHER" id="PTHR35802:SF1">
    <property type="entry name" value="PROTEASE SYNTHASE AND SPORULATION PROTEIN PAI 2"/>
    <property type="match status" value="1"/>
</dbReference>
<dbReference type="SUPFAM" id="SSF50475">
    <property type="entry name" value="FMN-binding split barrel"/>
    <property type="match status" value="1"/>
</dbReference>